<evidence type="ECO:0000256" key="1">
    <source>
        <dbReference type="ARBA" id="ARBA00010718"/>
    </source>
</evidence>
<feature type="domain" description="Alpha-carbonic anhydrase" evidence="9">
    <location>
        <begin position="206"/>
        <end position="431"/>
    </location>
</feature>
<evidence type="ECO:0000256" key="2">
    <source>
        <dbReference type="ARBA" id="ARBA00012925"/>
    </source>
</evidence>
<evidence type="ECO:0000256" key="5">
    <source>
        <dbReference type="ARBA" id="ARBA00023239"/>
    </source>
</evidence>
<dbReference type="InterPro" id="IPR023561">
    <property type="entry name" value="Carbonic_anhydrase_a-class"/>
</dbReference>
<evidence type="ECO:0000313" key="11">
    <source>
        <dbReference type="Proteomes" id="UP000252884"/>
    </source>
</evidence>
<feature type="compositionally biased region" description="Basic and acidic residues" evidence="7">
    <location>
        <begin position="189"/>
        <end position="201"/>
    </location>
</feature>
<dbReference type="InterPro" id="IPR041891">
    <property type="entry name" value="Alpha_CA_prokaryot-like"/>
</dbReference>
<keyword evidence="5" id="KW-0456">Lyase</keyword>
<keyword evidence="8" id="KW-0732">Signal</keyword>
<feature type="compositionally biased region" description="Low complexity" evidence="7">
    <location>
        <begin position="138"/>
        <end position="158"/>
    </location>
</feature>
<evidence type="ECO:0000256" key="3">
    <source>
        <dbReference type="ARBA" id="ARBA00022723"/>
    </source>
</evidence>
<feature type="chain" id="PRO_5016736485" description="carbonic anhydrase" evidence="8">
    <location>
        <begin position="30"/>
        <end position="431"/>
    </location>
</feature>
<dbReference type="GO" id="GO:0008270">
    <property type="term" value="F:zinc ion binding"/>
    <property type="evidence" value="ECO:0007669"/>
    <property type="project" value="InterPro"/>
</dbReference>
<evidence type="ECO:0000313" key="10">
    <source>
        <dbReference type="EMBL" id="RCW74557.1"/>
    </source>
</evidence>
<feature type="region of interest" description="Disordered" evidence="7">
    <location>
        <begin position="50"/>
        <end position="217"/>
    </location>
</feature>
<dbReference type="SUPFAM" id="SSF51069">
    <property type="entry name" value="Carbonic anhydrase"/>
    <property type="match status" value="1"/>
</dbReference>
<dbReference type="AlphaFoldDB" id="A0A368Y6W8"/>
<accession>A0A368Y6W8</accession>
<dbReference type="Proteomes" id="UP000252884">
    <property type="component" value="Unassembled WGS sequence"/>
</dbReference>
<proteinExistence type="inferred from homology"/>
<dbReference type="Pfam" id="PF00194">
    <property type="entry name" value="Carb_anhydrase"/>
    <property type="match status" value="1"/>
</dbReference>
<dbReference type="InterPro" id="IPR036398">
    <property type="entry name" value="CA_dom_sf"/>
</dbReference>
<evidence type="ECO:0000259" key="9">
    <source>
        <dbReference type="PROSITE" id="PS51144"/>
    </source>
</evidence>
<name>A0A368Y6W8_9BURK</name>
<dbReference type="EMBL" id="QPJK01000002">
    <property type="protein sequence ID" value="RCW74557.1"/>
    <property type="molecule type" value="Genomic_DNA"/>
</dbReference>
<reference evidence="10 11" key="1">
    <citation type="submission" date="2018-07" db="EMBL/GenBank/DDBJ databases">
        <title>Genomic Encyclopedia of Type Strains, Phase IV (KMG-IV): sequencing the most valuable type-strain genomes for metagenomic binning, comparative biology and taxonomic classification.</title>
        <authorList>
            <person name="Goeker M."/>
        </authorList>
    </citation>
    <scope>NUCLEOTIDE SEQUENCE [LARGE SCALE GENOMIC DNA]</scope>
    <source>
        <strain evidence="10 11">DSM 21634</strain>
    </source>
</reference>
<feature type="compositionally biased region" description="Low complexity" evidence="7">
    <location>
        <begin position="99"/>
        <end position="129"/>
    </location>
</feature>
<sequence length="431" mass="45822">MPIALPLPRFPLVVLLCGALASVGSAAQAQPAEGGNERMSQQLREAIERANGQRTPPTTRPAKGQPPPVAPIPSVTVNVGQGGALRVVPTPPTAPSAQRAASASGPSTASSASRAPAAAPARQAQAIAQDEVPPPRTAPAAAPAARAAGAAPLVNARPPARASEEQVQRQYERARAIALGLPIPVQARPPRDAAPPEERKPAGPPPPWSYRGPGGPQAWARLQPEYQLCGSGQRQSPIHIEASAALQGPNEALGFDYRPSTGTVVHDGRTIRVEVQGENLLQVRGSSWRLESFDFQHPAGEVVDHSGFAMGVHLVHRNAEGQTAIVAVLLQPGEQNPFIDRVWTYIPLDAGDMVRMPLGWLDLSALLPKDQRYYQFFGSLTQPPCTEGVLWMVLKQPVTLSAEQLRLFAQMFPANARPVQALNGRIVRDAQ</sequence>
<dbReference type="PANTHER" id="PTHR18952:SF265">
    <property type="entry name" value="CARBONIC ANHYDRASE"/>
    <property type="match status" value="1"/>
</dbReference>
<keyword evidence="4" id="KW-0862">Zinc</keyword>
<evidence type="ECO:0000256" key="4">
    <source>
        <dbReference type="ARBA" id="ARBA00022833"/>
    </source>
</evidence>
<feature type="compositionally biased region" description="Basic and acidic residues" evidence="7">
    <location>
        <begin position="162"/>
        <end position="175"/>
    </location>
</feature>
<evidence type="ECO:0000256" key="8">
    <source>
        <dbReference type="SAM" id="SignalP"/>
    </source>
</evidence>
<dbReference type="CDD" id="cd03124">
    <property type="entry name" value="alpha_CA_prokaryotic_like"/>
    <property type="match status" value="1"/>
</dbReference>
<dbReference type="InterPro" id="IPR001148">
    <property type="entry name" value="CA_dom"/>
</dbReference>
<evidence type="ECO:0000256" key="6">
    <source>
        <dbReference type="ARBA" id="ARBA00048348"/>
    </source>
</evidence>
<keyword evidence="3" id="KW-0479">Metal-binding</keyword>
<feature type="signal peptide" evidence="8">
    <location>
        <begin position="1"/>
        <end position="29"/>
    </location>
</feature>
<dbReference type="PANTHER" id="PTHR18952">
    <property type="entry name" value="CARBONIC ANHYDRASE"/>
    <property type="match status" value="1"/>
</dbReference>
<dbReference type="GO" id="GO:0004089">
    <property type="term" value="F:carbonate dehydratase activity"/>
    <property type="evidence" value="ECO:0007669"/>
    <property type="project" value="UniProtKB-EC"/>
</dbReference>
<evidence type="ECO:0000256" key="7">
    <source>
        <dbReference type="SAM" id="MobiDB-lite"/>
    </source>
</evidence>
<dbReference type="EC" id="4.2.1.1" evidence="2"/>
<comment type="similarity">
    <text evidence="1">Belongs to the alpha-carbonic anhydrase family.</text>
</comment>
<dbReference type="PROSITE" id="PS51144">
    <property type="entry name" value="ALPHA_CA_2"/>
    <property type="match status" value="1"/>
</dbReference>
<protein>
    <recommendedName>
        <fullName evidence="2">carbonic anhydrase</fullName>
        <ecNumber evidence="2">4.2.1.1</ecNumber>
    </recommendedName>
</protein>
<keyword evidence="11" id="KW-1185">Reference proteome</keyword>
<dbReference type="SMART" id="SM01057">
    <property type="entry name" value="Carb_anhydrase"/>
    <property type="match status" value="1"/>
</dbReference>
<comment type="catalytic activity">
    <reaction evidence="6">
        <text>hydrogencarbonate + H(+) = CO2 + H2O</text>
        <dbReference type="Rhea" id="RHEA:10748"/>
        <dbReference type="ChEBI" id="CHEBI:15377"/>
        <dbReference type="ChEBI" id="CHEBI:15378"/>
        <dbReference type="ChEBI" id="CHEBI:16526"/>
        <dbReference type="ChEBI" id="CHEBI:17544"/>
        <dbReference type="EC" id="4.2.1.1"/>
    </reaction>
</comment>
<comment type="caution">
    <text evidence="10">The sequence shown here is derived from an EMBL/GenBank/DDBJ whole genome shotgun (WGS) entry which is preliminary data.</text>
</comment>
<organism evidence="10 11">
    <name type="scientific">Pseudorhodoferax soli</name>
    <dbReference type="NCBI Taxonomy" id="545864"/>
    <lineage>
        <taxon>Bacteria</taxon>
        <taxon>Pseudomonadati</taxon>
        <taxon>Pseudomonadota</taxon>
        <taxon>Betaproteobacteria</taxon>
        <taxon>Burkholderiales</taxon>
        <taxon>Comamonadaceae</taxon>
    </lineage>
</organism>
<gene>
    <name evidence="10" type="ORF">DES41_102880</name>
</gene>
<dbReference type="Gene3D" id="3.10.200.10">
    <property type="entry name" value="Alpha carbonic anhydrase"/>
    <property type="match status" value="1"/>
</dbReference>